<dbReference type="PANTHER" id="PTHR16504:SF4">
    <property type="entry name" value="5'(3')-DEOXYRIBONUCLEOTIDASE"/>
    <property type="match status" value="1"/>
</dbReference>
<dbReference type="SUPFAM" id="SSF56784">
    <property type="entry name" value="HAD-like"/>
    <property type="match status" value="1"/>
</dbReference>
<accession>A0ABV9PW22</accession>
<evidence type="ECO:0000313" key="3">
    <source>
        <dbReference type="Proteomes" id="UP001596002"/>
    </source>
</evidence>
<proteinExistence type="inferred from homology"/>
<dbReference type="RefSeq" id="WP_380023844.1">
    <property type="nucleotide sequence ID" value="NZ_JBHSHC010000013.1"/>
</dbReference>
<dbReference type="Proteomes" id="UP001596002">
    <property type="component" value="Unassembled WGS sequence"/>
</dbReference>
<dbReference type="PANTHER" id="PTHR16504">
    <property type="entry name" value="5'(3')-DEOXYRIBONUCLEOTIDASE"/>
    <property type="match status" value="1"/>
</dbReference>
<dbReference type="SFLD" id="SFLDS00003">
    <property type="entry name" value="Haloacid_Dehalogenase"/>
    <property type="match status" value="1"/>
</dbReference>
<gene>
    <name evidence="2" type="ORF">ACFO8Q_01790</name>
</gene>
<reference evidence="3" key="1">
    <citation type="journal article" date="2019" name="Int. J. Syst. Evol. Microbiol.">
        <title>The Global Catalogue of Microorganisms (GCM) 10K type strain sequencing project: providing services to taxonomists for standard genome sequencing and annotation.</title>
        <authorList>
            <consortium name="The Broad Institute Genomics Platform"/>
            <consortium name="The Broad Institute Genome Sequencing Center for Infectious Disease"/>
            <person name="Wu L."/>
            <person name="Ma J."/>
        </authorList>
    </citation>
    <scope>NUCLEOTIDE SEQUENCE [LARGE SCALE GENOMIC DNA]</scope>
    <source>
        <strain evidence="3">WYCCWR 12678</strain>
    </source>
</reference>
<dbReference type="SFLD" id="SFLDG01146">
    <property type="entry name" value="C1.2.2"/>
    <property type="match status" value="1"/>
</dbReference>
<organism evidence="2 3">
    <name type="scientific">Effusibacillus consociatus</name>
    <dbReference type="NCBI Taxonomy" id="1117041"/>
    <lineage>
        <taxon>Bacteria</taxon>
        <taxon>Bacillati</taxon>
        <taxon>Bacillota</taxon>
        <taxon>Bacilli</taxon>
        <taxon>Bacillales</taxon>
        <taxon>Alicyclobacillaceae</taxon>
        <taxon>Effusibacillus</taxon>
    </lineage>
</organism>
<sequence>MKKVLCMDMDSVIVDLMSEWYGRYNRDFADDLTVERVVRWDAKSYVKPECGTKIYDYLNEPGLFSVLKPVPHAIEVLERLSKRFDILIVTASPSVFAYREKEEWVAQYLPFIGRENLIFAHRKNMICGDLLFDDAPHNLQAFLDSGRVAVAMDYPYNRDVSCLRVSGWLEFEEKVDSFLAFGGLK</sequence>
<dbReference type="InterPro" id="IPR023214">
    <property type="entry name" value="HAD_sf"/>
</dbReference>
<dbReference type="SFLD" id="SFLDG01126">
    <property type="entry name" value="C1.2:_Nucleotidase_Like"/>
    <property type="match status" value="1"/>
</dbReference>
<dbReference type="Pfam" id="PF06941">
    <property type="entry name" value="NT5C"/>
    <property type="match status" value="1"/>
</dbReference>
<dbReference type="InterPro" id="IPR036412">
    <property type="entry name" value="HAD-like_sf"/>
</dbReference>
<keyword evidence="3" id="KW-1185">Reference proteome</keyword>
<dbReference type="EMBL" id="JBHSHC010000013">
    <property type="protein sequence ID" value="MFC4766131.1"/>
    <property type="molecule type" value="Genomic_DNA"/>
</dbReference>
<comment type="caution">
    <text evidence="2">The sequence shown here is derived from an EMBL/GenBank/DDBJ whole genome shotgun (WGS) entry which is preliminary data.</text>
</comment>
<dbReference type="InterPro" id="IPR010708">
    <property type="entry name" value="5'(3')-deoxyribonucleotidase"/>
</dbReference>
<evidence type="ECO:0000313" key="2">
    <source>
        <dbReference type="EMBL" id="MFC4766131.1"/>
    </source>
</evidence>
<dbReference type="Gene3D" id="3.40.50.1000">
    <property type="entry name" value="HAD superfamily/HAD-like"/>
    <property type="match status" value="1"/>
</dbReference>
<name>A0ABV9PW22_9BACL</name>
<comment type="similarity">
    <text evidence="1">Belongs to the 5'(3')-deoxyribonucleotidase family.</text>
</comment>
<evidence type="ECO:0000256" key="1">
    <source>
        <dbReference type="ARBA" id="ARBA00009589"/>
    </source>
</evidence>
<dbReference type="Gene3D" id="1.10.40.40">
    <property type="entry name" value="Deoxyribonucleotidase, domain 2"/>
    <property type="match status" value="1"/>
</dbReference>
<protein>
    <submittedName>
        <fullName evidence="2">5'(3')-deoxyribonucleotidase</fullName>
    </submittedName>
</protein>